<keyword evidence="3 9" id="KW-1003">Cell membrane</keyword>
<reference evidence="10 11" key="1">
    <citation type="submission" date="2019-09" db="EMBL/GenBank/DDBJ databases">
        <title>NBRP : Genome information of microbial organism related human and environment.</title>
        <authorList>
            <person name="Hattori M."/>
            <person name="Oshima K."/>
            <person name="Inaba H."/>
            <person name="Suda W."/>
            <person name="Sakamoto M."/>
            <person name="Iino T."/>
            <person name="Kitahara M."/>
            <person name="Oshida Y."/>
            <person name="Iida T."/>
            <person name="Kudo T."/>
            <person name="Itoh T."/>
            <person name="Ohkuma M."/>
        </authorList>
    </citation>
    <scope>NUCLEOTIDE SEQUENCE [LARGE SCALE GENOMIC DNA]</scope>
    <source>
        <strain evidence="10 11">Q-1</strain>
    </source>
</reference>
<dbReference type="InterPro" id="IPR038379">
    <property type="entry name" value="SecE_sf"/>
</dbReference>
<keyword evidence="7 9" id="KW-0811">Translocation</keyword>
<evidence type="ECO:0000256" key="2">
    <source>
        <dbReference type="ARBA" id="ARBA00022448"/>
    </source>
</evidence>
<evidence type="ECO:0000256" key="6">
    <source>
        <dbReference type="ARBA" id="ARBA00022989"/>
    </source>
</evidence>
<feature type="transmembrane region" description="Helical" evidence="9">
    <location>
        <begin position="48"/>
        <end position="68"/>
    </location>
</feature>
<dbReference type="GO" id="GO:0043952">
    <property type="term" value="P:protein transport by the Sec complex"/>
    <property type="evidence" value="ECO:0007669"/>
    <property type="project" value="UniProtKB-UniRule"/>
</dbReference>
<evidence type="ECO:0000313" key="11">
    <source>
        <dbReference type="Proteomes" id="UP000324996"/>
    </source>
</evidence>
<keyword evidence="11" id="KW-1185">Reference proteome</keyword>
<keyword evidence="5 9" id="KW-0653">Protein transport</keyword>
<comment type="subunit">
    <text evidence="9">Component of the Sec protein translocase complex. Heterotrimer consisting of SecY, SecE and SecG subunits. The heterotrimers can form oligomers, although 1 heterotrimer is thought to be able to translocate proteins. Interacts with the ribosome. Interacts with SecDF, and other proteins may be involved. Interacts with SecA.</text>
</comment>
<sequence>MIDGRIMYSVATDNETDEDMAKTSPAQFVRQVRQELDKVTWPSRRETSITTVMVGIMVALTAIFFVVVDMGLSWGVSTILGFGG</sequence>
<dbReference type="InterPro" id="IPR001901">
    <property type="entry name" value="Translocase_SecE/Sec61-g"/>
</dbReference>
<dbReference type="GO" id="GO:0065002">
    <property type="term" value="P:intracellular protein transmembrane transport"/>
    <property type="evidence" value="ECO:0007669"/>
    <property type="project" value="UniProtKB-UniRule"/>
</dbReference>
<keyword evidence="8 9" id="KW-0472">Membrane</keyword>
<dbReference type="GO" id="GO:0009306">
    <property type="term" value="P:protein secretion"/>
    <property type="evidence" value="ECO:0007669"/>
    <property type="project" value="UniProtKB-UniRule"/>
</dbReference>
<dbReference type="PANTHER" id="PTHR33910:SF1">
    <property type="entry name" value="PROTEIN TRANSLOCASE SUBUNIT SECE"/>
    <property type="match status" value="1"/>
</dbReference>
<evidence type="ECO:0000256" key="7">
    <source>
        <dbReference type="ARBA" id="ARBA00023010"/>
    </source>
</evidence>
<evidence type="ECO:0000256" key="3">
    <source>
        <dbReference type="ARBA" id="ARBA00022475"/>
    </source>
</evidence>
<evidence type="ECO:0000256" key="5">
    <source>
        <dbReference type="ARBA" id="ARBA00022927"/>
    </source>
</evidence>
<name>A0A5A7NBR6_9PROT</name>
<keyword evidence="2 9" id="KW-0813">Transport</keyword>
<dbReference type="GO" id="GO:0008320">
    <property type="term" value="F:protein transmembrane transporter activity"/>
    <property type="evidence" value="ECO:0007669"/>
    <property type="project" value="UniProtKB-UniRule"/>
</dbReference>
<evidence type="ECO:0000256" key="4">
    <source>
        <dbReference type="ARBA" id="ARBA00022692"/>
    </source>
</evidence>
<dbReference type="Pfam" id="PF00584">
    <property type="entry name" value="SecE"/>
    <property type="match status" value="1"/>
</dbReference>
<gene>
    <name evidence="9 10" type="primary">secE</name>
    <name evidence="10" type="ORF">JCM17846_32300</name>
</gene>
<dbReference type="Proteomes" id="UP000324996">
    <property type="component" value="Unassembled WGS sequence"/>
</dbReference>
<evidence type="ECO:0000256" key="1">
    <source>
        <dbReference type="ARBA" id="ARBA00004370"/>
    </source>
</evidence>
<dbReference type="EMBL" id="BKCN01000029">
    <property type="protein sequence ID" value="GER05548.1"/>
    <property type="molecule type" value="Genomic_DNA"/>
</dbReference>
<dbReference type="GO" id="GO:0006605">
    <property type="term" value="P:protein targeting"/>
    <property type="evidence" value="ECO:0007669"/>
    <property type="project" value="UniProtKB-UniRule"/>
</dbReference>
<dbReference type="Gene3D" id="1.20.5.1030">
    <property type="entry name" value="Preprotein translocase secy subunit"/>
    <property type="match status" value="1"/>
</dbReference>
<dbReference type="HAMAP" id="MF_00422">
    <property type="entry name" value="SecE"/>
    <property type="match status" value="1"/>
</dbReference>
<organism evidence="10 11">
    <name type="scientific">Iodidimonas nitroreducens</name>
    <dbReference type="NCBI Taxonomy" id="1236968"/>
    <lineage>
        <taxon>Bacteria</taxon>
        <taxon>Pseudomonadati</taxon>
        <taxon>Pseudomonadota</taxon>
        <taxon>Alphaproteobacteria</taxon>
        <taxon>Iodidimonadales</taxon>
        <taxon>Iodidimonadaceae</taxon>
        <taxon>Iodidimonas</taxon>
    </lineage>
</organism>
<comment type="subcellular location">
    <subcellularLocation>
        <location evidence="9">Cell membrane</location>
        <topology evidence="9">Single-pass membrane protein</topology>
    </subcellularLocation>
    <subcellularLocation>
        <location evidence="1">Membrane</location>
    </subcellularLocation>
</comment>
<dbReference type="PANTHER" id="PTHR33910">
    <property type="entry name" value="PROTEIN TRANSLOCASE SUBUNIT SECE"/>
    <property type="match status" value="1"/>
</dbReference>
<dbReference type="InterPro" id="IPR005807">
    <property type="entry name" value="SecE_bac"/>
</dbReference>
<dbReference type="NCBIfam" id="TIGR00964">
    <property type="entry name" value="secE_bact"/>
    <property type="match status" value="1"/>
</dbReference>
<comment type="function">
    <text evidence="9">Essential subunit of the Sec protein translocation channel SecYEG. Clamps together the 2 halves of SecY. May contact the channel plug during translocation.</text>
</comment>
<evidence type="ECO:0000256" key="9">
    <source>
        <dbReference type="HAMAP-Rule" id="MF_00422"/>
    </source>
</evidence>
<evidence type="ECO:0000256" key="8">
    <source>
        <dbReference type="ARBA" id="ARBA00023136"/>
    </source>
</evidence>
<keyword evidence="4 9" id="KW-0812">Transmembrane</keyword>
<proteinExistence type="inferred from homology"/>
<comment type="caution">
    <text evidence="10">The sequence shown here is derived from an EMBL/GenBank/DDBJ whole genome shotgun (WGS) entry which is preliminary data.</text>
</comment>
<dbReference type="PROSITE" id="PS01067">
    <property type="entry name" value="SECE_SEC61G"/>
    <property type="match status" value="1"/>
</dbReference>
<accession>A0A5A7NBR6</accession>
<dbReference type="AlphaFoldDB" id="A0A5A7NBR6"/>
<evidence type="ECO:0000313" key="10">
    <source>
        <dbReference type="EMBL" id="GER05548.1"/>
    </source>
</evidence>
<comment type="similarity">
    <text evidence="9">Belongs to the SecE/SEC61-gamma family.</text>
</comment>
<keyword evidence="6 9" id="KW-1133">Transmembrane helix</keyword>
<protein>
    <recommendedName>
        <fullName evidence="9">Protein translocase subunit SecE</fullName>
    </recommendedName>
</protein>
<dbReference type="RefSeq" id="WP_161760395.1">
    <property type="nucleotide sequence ID" value="NZ_BKCN01000029.1"/>
</dbReference>
<dbReference type="GO" id="GO:0005886">
    <property type="term" value="C:plasma membrane"/>
    <property type="evidence" value="ECO:0007669"/>
    <property type="project" value="UniProtKB-SubCell"/>
</dbReference>